<feature type="transmembrane region" description="Helical" evidence="1">
    <location>
        <begin position="21"/>
        <end position="43"/>
    </location>
</feature>
<dbReference type="InterPro" id="IPR050697">
    <property type="entry name" value="Adenylyl/Guanylyl_Cyclase_3/4"/>
</dbReference>
<keyword evidence="1" id="KW-0472">Membrane</keyword>
<evidence type="ECO:0000313" key="4">
    <source>
        <dbReference type="EMBL" id="USG61277.1"/>
    </source>
</evidence>
<dbReference type="SMART" id="SM00304">
    <property type="entry name" value="HAMP"/>
    <property type="match status" value="1"/>
</dbReference>
<keyword evidence="5" id="KW-1185">Reference proteome</keyword>
<dbReference type="SMART" id="SM00044">
    <property type="entry name" value="CYCc"/>
    <property type="match status" value="1"/>
</dbReference>
<dbReference type="CDD" id="cd06225">
    <property type="entry name" value="HAMP"/>
    <property type="match status" value="1"/>
</dbReference>
<dbReference type="InterPro" id="IPR024478">
    <property type="entry name" value="HlyB_4HB_MCP"/>
</dbReference>
<dbReference type="InterPro" id="IPR029787">
    <property type="entry name" value="Nucleotide_cyclase"/>
</dbReference>
<reference evidence="4" key="1">
    <citation type="submission" date="2022-06" db="EMBL/GenBank/DDBJ databases">
        <title>Sneathiella actinostolidae sp. nov., isolated from a sea anemonein the Western Pacific Ocean.</title>
        <authorList>
            <person name="Wei M.J."/>
        </authorList>
    </citation>
    <scope>NUCLEOTIDE SEQUENCE</scope>
    <source>
        <strain evidence="4">PHK-P5</strain>
    </source>
</reference>
<accession>A0ABY4W5W0</accession>
<keyword evidence="1" id="KW-1133">Transmembrane helix</keyword>
<dbReference type="Gene3D" id="1.20.58.920">
    <property type="match status" value="2"/>
</dbReference>
<dbReference type="Pfam" id="PF12860">
    <property type="entry name" value="PAS_7"/>
    <property type="match status" value="1"/>
</dbReference>
<evidence type="ECO:0000259" key="3">
    <source>
        <dbReference type="PROSITE" id="PS50885"/>
    </source>
</evidence>
<feature type="domain" description="Guanylate cyclase" evidence="2">
    <location>
        <begin position="749"/>
        <end position="884"/>
    </location>
</feature>
<dbReference type="Pfam" id="PF00672">
    <property type="entry name" value="HAMP"/>
    <property type="match status" value="1"/>
</dbReference>
<dbReference type="PROSITE" id="PS50885">
    <property type="entry name" value="HAMP"/>
    <property type="match status" value="1"/>
</dbReference>
<dbReference type="InterPro" id="IPR038188">
    <property type="entry name" value="TorS_sensor_sf"/>
</dbReference>
<evidence type="ECO:0000259" key="2">
    <source>
        <dbReference type="PROSITE" id="PS50125"/>
    </source>
</evidence>
<dbReference type="Pfam" id="PF00211">
    <property type="entry name" value="Guanylate_cyc"/>
    <property type="match status" value="1"/>
</dbReference>
<dbReference type="Pfam" id="PF12729">
    <property type="entry name" value="4HB_MCP_1"/>
    <property type="match status" value="1"/>
</dbReference>
<dbReference type="SUPFAM" id="SSF55073">
    <property type="entry name" value="Nucleotide cyclase"/>
    <property type="match status" value="1"/>
</dbReference>
<dbReference type="Proteomes" id="UP001056291">
    <property type="component" value="Chromosome"/>
</dbReference>
<protein>
    <submittedName>
        <fullName evidence="4">PAS-domain containing protein</fullName>
    </submittedName>
</protein>
<dbReference type="SUPFAM" id="SSF158472">
    <property type="entry name" value="HAMP domain-like"/>
    <property type="match status" value="1"/>
</dbReference>
<evidence type="ECO:0000313" key="5">
    <source>
        <dbReference type="Proteomes" id="UP001056291"/>
    </source>
</evidence>
<proteinExistence type="predicted"/>
<dbReference type="CDD" id="cd07302">
    <property type="entry name" value="CHD"/>
    <property type="match status" value="1"/>
</dbReference>
<name>A0ABY4W5W0_9PROT</name>
<dbReference type="PANTHER" id="PTHR43081:SF18">
    <property type="entry name" value="BLL7624 PROTEIN"/>
    <property type="match status" value="1"/>
</dbReference>
<dbReference type="Gene3D" id="3.30.450.20">
    <property type="entry name" value="PAS domain"/>
    <property type="match status" value="1"/>
</dbReference>
<organism evidence="4 5">
    <name type="scientific">Sneathiella marina</name>
    <dbReference type="NCBI Taxonomy" id="2950108"/>
    <lineage>
        <taxon>Bacteria</taxon>
        <taxon>Pseudomonadati</taxon>
        <taxon>Pseudomonadota</taxon>
        <taxon>Alphaproteobacteria</taxon>
        <taxon>Sneathiellales</taxon>
        <taxon>Sneathiellaceae</taxon>
        <taxon>Sneathiella</taxon>
    </lineage>
</organism>
<dbReference type="InterPro" id="IPR003660">
    <property type="entry name" value="HAMP_dom"/>
</dbReference>
<evidence type="ECO:0000256" key="1">
    <source>
        <dbReference type="SAM" id="Phobius"/>
    </source>
</evidence>
<feature type="domain" description="HAMP" evidence="3">
    <location>
        <begin position="519"/>
        <end position="571"/>
    </location>
</feature>
<keyword evidence="1" id="KW-0812">Transmembrane</keyword>
<dbReference type="InterPro" id="IPR001054">
    <property type="entry name" value="A/G_cyclase"/>
</dbReference>
<dbReference type="PROSITE" id="PS50125">
    <property type="entry name" value="GUANYLATE_CYCLASE_2"/>
    <property type="match status" value="1"/>
</dbReference>
<sequence length="991" mass="110559">MIEDNAHRKRTFLDLKINGKLFLALSLLASMSVIAGIIAWYSFVHVSLSTDQITKQSLPEMESALKLAEYAAEISSSAPDLMVNTNMGDHRKTIETLDQRIAKLRLAIENSPIKSGDIEKWGKLNELEKELSASLTHLKNDVELRLAEKSETERNTAELARIHQSFLLTMEPLIDDAVFNFVLDGEKISAKSGDNLRALIGDSMTSVNTILAYRTNIDTAEDLLSEAIFLRDPKRLETLRGEFDQLEKAVDSLGKKLQQSESGRAYVLLGQSVLDIGQSENDIFSLKQLSFRQQDINENVISPELIEQYTYLQAAYASFQQVFSQMMMSNLQSLDSAAQKEATTSSAEINHLIDIGANTLQLLLSLRAEGNLVAGILSEAANVSDMSLIGPFQERFEASSDRIVDMLEDISESSRNNDLAASTVRLLDIGTTDNNLFETRRSELEYSKRAVESLTKNRAISLELNKEVADLVSTAKDRSVVAELHSGKVVASGKAFLILVAMASVLTALLVMVFYIRPRIIRPLENITDTMTRLAGGDTAIAIPSRDRNDELGSMANALAVFRDTAVEIQESNHRELEVTRRRLVNAIENISEGFSLYDANDRLVVCNSVYCSQFFPDQSIDLQYGKTFETIMREAADQDFIEDAVGRHEEWIAESLVNHHKPSSSYVQRRVNGRWILINERKAEDGSTVAVYSDITKIKQQEEAIAEQSTALERLSNQLAKYLSPQVYASIFEGTNRGDITSRRKKLTVFFSDIVGFTEITERLEAEDLTRILNQYLTEMSEIALAHGATIDKFVGDAIVIFFGDPESRGVKEDAVACAKMALVMKKRLQELNEEWFEIGIEKPLQSRIGINTGYCTVGNFGSSERMDYTAIGNGVNIASRLESTAATGEIRISHETYANIKDEIQCGNKNQVSVKGIKFPIATYEILNERDEALQSVNTIHEEFQNLKLDINLKDMSSAGRRKTEALLQRVLSQIAEEDNGNEKSDTKD</sequence>
<dbReference type="Gene3D" id="3.30.70.1230">
    <property type="entry name" value="Nucleotide cyclase"/>
    <property type="match status" value="1"/>
</dbReference>
<gene>
    <name evidence="4" type="ORF">NBZ79_19145</name>
</gene>
<dbReference type="Gene3D" id="6.10.340.10">
    <property type="match status" value="1"/>
</dbReference>
<dbReference type="RefSeq" id="WP_251934264.1">
    <property type="nucleotide sequence ID" value="NZ_CP098747.1"/>
</dbReference>
<dbReference type="PANTHER" id="PTHR43081">
    <property type="entry name" value="ADENYLATE CYCLASE, TERMINAL-DIFFERENTIATION SPECIFIC-RELATED"/>
    <property type="match status" value="1"/>
</dbReference>
<dbReference type="EMBL" id="CP098747">
    <property type="protein sequence ID" value="USG61277.1"/>
    <property type="molecule type" value="Genomic_DNA"/>
</dbReference>